<dbReference type="PROSITE" id="PS00113">
    <property type="entry name" value="ADENYLATE_KINASE"/>
    <property type="match status" value="1"/>
</dbReference>
<comment type="catalytic activity">
    <reaction evidence="1">
        <text>AMP + ATP = 2 ADP</text>
        <dbReference type="Rhea" id="RHEA:12973"/>
        <dbReference type="ChEBI" id="CHEBI:30616"/>
        <dbReference type="ChEBI" id="CHEBI:456215"/>
        <dbReference type="ChEBI" id="CHEBI:456216"/>
        <dbReference type="EC" id="2.7.4.3"/>
    </reaction>
</comment>
<proteinExistence type="inferred from homology"/>
<reference evidence="9" key="1">
    <citation type="submission" date="2021-01" db="EMBL/GenBank/DDBJ databases">
        <authorList>
            <person name="Corre E."/>
            <person name="Pelletier E."/>
            <person name="Niang G."/>
            <person name="Scheremetjew M."/>
            <person name="Finn R."/>
            <person name="Kale V."/>
            <person name="Holt S."/>
            <person name="Cochrane G."/>
            <person name="Meng A."/>
            <person name="Brown T."/>
            <person name="Cohen L."/>
        </authorList>
    </citation>
    <scope>NUCLEOTIDE SEQUENCE</scope>
    <source>
        <strain evidence="9">CCMP1320</strain>
    </source>
</reference>
<evidence type="ECO:0000256" key="3">
    <source>
        <dbReference type="ARBA" id="ARBA00012955"/>
    </source>
</evidence>
<evidence type="ECO:0000256" key="8">
    <source>
        <dbReference type="SAM" id="MobiDB-lite"/>
    </source>
</evidence>
<dbReference type="Pfam" id="PF00406">
    <property type="entry name" value="ADK"/>
    <property type="match status" value="1"/>
</dbReference>
<keyword evidence="6 7" id="KW-0418">Kinase</keyword>
<dbReference type="NCBIfam" id="TIGR01351">
    <property type="entry name" value="adk"/>
    <property type="match status" value="1"/>
</dbReference>
<protein>
    <recommendedName>
        <fullName evidence="3">adenylate kinase</fullName>
        <ecNumber evidence="3">2.7.4.3</ecNumber>
    </recommendedName>
</protein>
<evidence type="ECO:0000256" key="1">
    <source>
        <dbReference type="ARBA" id="ARBA00000582"/>
    </source>
</evidence>
<evidence type="ECO:0000256" key="7">
    <source>
        <dbReference type="RuleBase" id="RU003330"/>
    </source>
</evidence>
<evidence type="ECO:0000313" key="9">
    <source>
        <dbReference type="EMBL" id="CAE0507470.1"/>
    </source>
</evidence>
<dbReference type="InterPro" id="IPR027417">
    <property type="entry name" value="P-loop_NTPase"/>
</dbReference>
<keyword evidence="4 7" id="KW-0808">Transferase</keyword>
<dbReference type="AlphaFoldDB" id="A0A7S3RAL9"/>
<dbReference type="EMBL" id="HBIP01037322">
    <property type="protein sequence ID" value="CAE0507470.1"/>
    <property type="molecule type" value="Transcribed_RNA"/>
</dbReference>
<dbReference type="PRINTS" id="PR00094">
    <property type="entry name" value="ADENYLTKNASE"/>
</dbReference>
<dbReference type="HAMAP" id="MF_00235">
    <property type="entry name" value="Adenylate_kinase_Adk"/>
    <property type="match status" value="1"/>
</dbReference>
<dbReference type="CDD" id="cd01428">
    <property type="entry name" value="ADK"/>
    <property type="match status" value="1"/>
</dbReference>
<dbReference type="EC" id="2.7.4.3" evidence="3"/>
<dbReference type="GO" id="GO:0005524">
    <property type="term" value="F:ATP binding"/>
    <property type="evidence" value="ECO:0007669"/>
    <property type="project" value="InterPro"/>
</dbReference>
<dbReference type="InterPro" id="IPR006259">
    <property type="entry name" value="Adenyl_kin_sub"/>
</dbReference>
<evidence type="ECO:0000256" key="2">
    <source>
        <dbReference type="ARBA" id="ARBA00007220"/>
    </source>
</evidence>
<name>A0A7S3RAL9_DUNTE</name>
<dbReference type="GO" id="GO:0004017">
    <property type="term" value="F:AMP kinase activity"/>
    <property type="evidence" value="ECO:0007669"/>
    <property type="project" value="UniProtKB-EC"/>
</dbReference>
<accession>A0A7S3RAL9</accession>
<organism evidence="9">
    <name type="scientific">Dunaliella tertiolecta</name>
    <name type="common">Green alga</name>
    <dbReference type="NCBI Taxonomy" id="3047"/>
    <lineage>
        <taxon>Eukaryota</taxon>
        <taxon>Viridiplantae</taxon>
        <taxon>Chlorophyta</taxon>
        <taxon>core chlorophytes</taxon>
        <taxon>Chlorophyceae</taxon>
        <taxon>CS clade</taxon>
        <taxon>Chlamydomonadales</taxon>
        <taxon>Dunaliellaceae</taxon>
        <taxon>Dunaliella</taxon>
    </lineage>
</organism>
<evidence type="ECO:0000256" key="6">
    <source>
        <dbReference type="ARBA" id="ARBA00022777"/>
    </source>
</evidence>
<sequence>MSLPAVSRLSRFCALRCASQPQHILEVSAAALHLQHQGPGCVWGPDAPSCSFSSSSHNAQNSALRAVFLGPPGVGKGTYASRIANHFGLPHIATGDLIREEIKNKTDMGLQIQNIVSKGQLVPDPIIFELLHRRLSHESSSGDENSVGFVLDGFPRTREQAQAVVSTMRIDLALNLVLREEVLVEKCLGRRVCSHCGTNYNIADIHLPADPSARRPAIVMPPLSPPPQCAPHLEVRADDTEEVIRHRLQVYKDQAAPVEEVFREAGLLHSYELTQGIPQTLPRLLEFVRPFCKHADQPQRGAPGGGGVDGKKAAAATAATV</sequence>
<comment type="similarity">
    <text evidence="2 7">Belongs to the adenylate kinase family.</text>
</comment>
<dbReference type="SUPFAM" id="SSF52540">
    <property type="entry name" value="P-loop containing nucleoside triphosphate hydrolases"/>
    <property type="match status" value="1"/>
</dbReference>
<evidence type="ECO:0000256" key="4">
    <source>
        <dbReference type="ARBA" id="ARBA00022679"/>
    </source>
</evidence>
<dbReference type="InterPro" id="IPR033690">
    <property type="entry name" value="Adenylat_kinase_CS"/>
</dbReference>
<feature type="region of interest" description="Disordered" evidence="8">
    <location>
        <begin position="296"/>
        <end position="321"/>
    </location>
</feature>
<gene>
    <name evidence="9" type="ORF">DTER00134_LOCUS22547</name>
</gene>
<evidence type="ECO:0000256" key="5">
    <source>
        <dbReference type="ARBA" id="ARBA00022741"/>
    </source>
</evidence>
<dbReference type="Gene3D" id="3.40.50.300">
    <property type="entry name" value="P-loop containing nucleotide triphosphate hydrolases"/>
    <property type="match status" value="1"/>
</dbReference>
<dbReference type="InterPro" id="IPR000850">
    <property type="entry name" value="Adenylat/UMP-CMP_kin"/>
</dbReference>
<dbReference type="PANTHER" id="PTHR23359">
    <property type="entry name" value="NUCLEOTIDE KINASE"/>
    <property type="match status" value="1"/>
</dbReference>
<keyword evidence="5" id="KW-0547">Nucleotide-binding</keyword>